<sequence>MDNFKVSLVRYMCPICGGVAEEVIVANTRLTKKAASEVEELDGKAVGFSDHACKKCSEYKDKVVFFIGIDSENSPSEEVYRIGQVVGVRNGAPLIAHFSKYIRSLKDGTRFCFIDELAGKKIGLWN</sequence>
<dbReference type="EMBL" id="MT774390">
    <property type="protein sequence ID" value="QOR59490.1"/>
    <property type="molecule type" value="Genomic_DNA"/>
</dbReference>
<dbReference type="RefSeq" id="YP_010111648.1">
    <property type="nucleotide sequence ID" value="NC_055883.1"/>
</dbReference>
<evidence type="ECO:0000313" key="1">
    <source>
        <dbReference type="EMBL" id="QOR59490.1"/>
    </source>
</evidence>
<dbReference type="KEGG" id="vg:65130076"/>
<dbReference type="GeneID" id="65130076"/>
<organism evidence="1 2">
    <name type="scientific">uncultured phage cr85_1</name>
    <dbReference type="NCBI Taxonomy" id="2772074"/>
    <lineage>
        <taxon>Viruses</taxon>
        <taxon>Duplodnaviria</taxon>
        <taxon>Heunggongvirae</taxon>
        <taxon>Uroviricota</taxon>
        <taxon>Caudoviricetes</taxon>
        <taxon>Crassvirales</taxon>
        <taxon>Steigviridae</taxon>
        <taxon>Asinivirinae</taxon>
        <taxon>Kahnovirus</taxon>
        <taxon>Kahnovirus oralis</taxon>
    </lineage>
</organism>
<reference evidence="1 2" key="1">
    <citation type="submission" date="2020-07" db="EMBL/GenBank/DDBJ databases">
        <title>Taxonomic proposal: Crassvirales, a new order of highly abundant and diverse bacterial viruses.</title>
        <authorList>
            <person name="Shkoporov A.N."/>
            <person name="Stockdale S.R."/>
            <person name="Guerin E."/>
            <person name="Ross R.P."/>
            <person name="Hill C."/>
        </authorList>
    </citation>
    <scope>NUCLEOTIDE SEQUENCE [LARGE SCALE GENOMIC DNA]</scope>
</reference>
<protein>
    <submittedName>
        <fullName evidence="1">Uncharacterized protein</fullName>
    </submittedName>
</protein>
<dbReference type="Proteomes" id="UP000593882">
    <property type="component" value="Segment"/>
</dbReference>
<evidence type="ECO:0000313" key="2">
    <source>
        <dbReference type="Proteomes" id="UP000593882"/>
    </source>
</evidence>
<name>A0A7M1S278_9CAUD</name>
<accession>A0A7M1S278</accession>
<proteinExistence type="predicted"/>
<keyword evidence="2" id="KW-1185">Reference proteome</keyword>